<sequence>MACSNKNGILLPQWALVSGSCVPDVTFCHWEYHSTCFSVCRRLDDRGASSIGLCSDSPDFYPNCCHFSAAVDRVMN</sequence>
<proteinExistence type="predicted"/>
<accession>A0A0E9VJS8</accession>
<protein>
    <submittedName>
        <fullName evidence="1">Uncharacterized protein</fullName>
    </submittedName>
</protein>
<reference evidence="1" key="1">
    <citation type="submission" date="2014-11" db="EMBL/GenBank/DDBJ databases">
        <authorList>
            <person name="Amaro Gonzalez C."/>
        </authorList>
    </citation>
    <scope>NUCLEOTIDE SEQUENCE</scope>
</reference>
<organism evidence="1">
    <name type="scientific">Anguilla anguilla</name>
    <name type="common">European freshwater eel</name>
    <name type="synonym">Muraena anguilla</name>
    <dbReference type="NCBI Taxonomy" id="7936"/>
    <lineage>
        <taxon>Eukaryota</taxon>
        <taxon>Metazoa</taxon>
        <taxon>Chordata</taxon>
        <taxon>Craniata</taxon>
        <taxon>Vertebrata</taxon>
        <taxon>Euteleostomi</taxon>
        <taxon>Actinopterygii</taxon>
        <taxon>Neopterygii</taxon>
        <taxon>Teleostei</taxon>
        <taxon>Anguilliformes</taxon>
        <taxon>Anguillidae</taxon>
        <taxon>Anguilla</taxon>
    </lineage>
</organism>
<dbReference type="AlphaFoldDB" id="A0A0E9VJS8"/>
<name>A0A0E9VJS8_ANGAN</name>
<reference evidence="1" key="2">
    <citation type="journal article" date="2015" name="Fish Shellfish Immunol.">
        <title>Early steps in the European eel (Anguilla anguilla)-Vibrio vulnificus interaction in the gills: Role of the RtxA13 toxin.</title>
        <authorList>
            <person name="Callol A."/>
            <person name="Pajuelo D."/>
            <person name="Ebbesson L."/>
            <person name="Teles M."/>
            <person name="MacKenzie S."/>
            <person name="Amaro C."/>
        </authorList>
    </citation>
    <scope>NUCLEOTIDE SEQUENCE</scope>
</reference>
<evidence type="ECO:0000313" key="1">
    <source>
        <dbReference type="EMBL" id="JAH77700.1"/>
    </source>
</evidence>
<dbReference type="PROSITE" id="PS51257">
    <property type="entry name" value="PROKAR_LIPOPROTEIN"/>
    <property type="match status" value="1"/>
</dbReference>
<dbReference type="EMBL" id="GBXM01030877">
    <property type="protein sequence ID" value="JAH77700.1"/>
    <property type="molecule type" value="Transcribed_RNA"/>
</dbReference>